<gene>
    <name evidence="1" type="ORF">BdWA1_000235</name>
</gene>
<sequence length="195" mass="22483">MEELSDTYETVLDVSLVSRPIKKLFKERTEDLQAKAFEFSFFSDNGVSSSLSEETNREFIDRIAECKVTQHTPHGEKVGTFYMRLEDAQYYGKRIETAKNNADVKMQDNIRNGNDDCQYSITDFKCKPVTMDTEDVKCLFCMYSEILVPQHHIRQGTMKSSSVLECMNGYDRSLSTKVSRPYFISTTLYHPLCLA</sequence>
<evidence type="ECO:0000313" key="1">
    <source>
        <dbReference type="EMBL" id="KAK2197236.1"/>
    </source>
</evidence>
<proteinExistence type="predicted"/>
<dbReference type="RefSeq" id="XP_067804078.1">
    <property type="nucleotide sequence ID" value="XM_067945287.1"/>
</dbReference>
<evidence type="ECO:0000313" key="2">
    <source>
        <dbReference type="Proteomes" id="UP001214638"/>
    </source>
</evidence>
<dbReference type="GeneID" id="94334533"/>
<keyword evidence="2" id="KW-1185">Reference proteome</keyword>
<protein>
    <submittedName>
        <fullName evidence="1">Uncharacterized protein</fullName>
    </submittedName>
</protein>
<dbReference type="KEGG" id="bdw:94334533"/>
<dbReference type="AlphaFoldDB" id="A0AAD9PLS1"/>
<name>A0AAD9PLS1_9APIC</name>
<comment type="caution">
    <text evidence="1">The sequence shown here is derived from an EMBL/GenBank/DDBJ whole genome shotgun (WGS) entry which is preliminary data.</text>
</comment>
<reference evidence="1" key="1">
    <citation type="journal article" date="2023" name="Nat. Microbiol.">
        <title>Babesia duncani multi-omics identifies virulence factors and drug targets.</title>
        <authorList>
            <person name="Singh P."/>
            <person name="Lonardi S."/>
            <person name="Liang Q."/>
            <person name="Vydyam P."/>
            <person name="Khabirova E."/>
            <person name="Fang T."/>
            <person name="Gihaz S."/>
            <person name="Thekkiniath J."/>
            <person name="Munshi M."/>
            <person name="Abel S."/>
            <person name="Ciampossin L."/>
            <person name="Batugedara G."/>
            <person name="Gupta M."/>
            <person name="Lu X.M."/>
            <person name="Lenz T."/>
            <person name="Chakravarty S."/>
            <person name="Cornillot E."/>
            <person name="Hu Y."/>
            <person name="Ma W."/>
            <person name="Gonzalez L.M."/>
            <person name="Sanchez S."/>
            <person name="Estrada K."/>
            <person name="Sanchez-Flores A."/>
            <person name="Montero E."/>
            <person name="Harb O.S."/>
            <person name="Le Roch K.G."/>
            <person name="Mamoun C.B."/>
        </authorList>
    </citation>
    <scope>NUCLEOTIDE SEQUENCE</scope>
    <source>
        <strain evidence="1">WA1</strain>
    </source>
</reference>
<dbReference type="Proteomes" id="UP001214638">
    <property type="component" value="Unassembled WGS sequence"/>
</dbReference>
<dbReference type="EMBL" id="JALLKP010000001">
    <property type="protein sequence ID" value="KAK2197236.1"/>
    <property type="molecule type" value="Genomic_DNA"/>
</dbReference>
<accession>A0AAD9PLS1</accession>
<organism evidence="1 2">
    <name type="scientific">Babesia duncani</name>
    <dbReference type="NCBI Taxonomy" id="323732"/>
    <lineage>
        <taxon>Eukaryota</taxon>
        <taxon>Sar</taxon>
        <taxon>Alveolata</taxon>
        <taxon>Apicomplexa</taxon>
        <taxon>Aconoidasida</taxon>
        <taxon>Piroplasmida</taxon>
        <taxon>Babesiidae</taxon>
        <taxon>Babesia</taxon>
    </lineage>
</organism>